<dbReference type="GO" id="GO:0008080">
    <property type="term" value="F:N-acetyltransferase activity"/>
    <property type="evidence" value="ECO:0007669"/>
    <property type="project" value="TreeGrafter"/>
</dbReference>
<dbReference type="PANTHER" id="PTHR20905">
    <property type="entry name" value="N-ACETYLTRANSFERASE-RELATED"/>
    <property type="match status" value="1"/>
</dbReference>
<organism evidence="1 2">
    <name type="scientific">Paramecium sonneborni</name>
    <dbReference type="NCBI Taxonomy" id="65129"/>
    <lineage>
        <taxon>Eukaryota</taxon>
        <taxon>Sar</taxon>
        <taxon>Alveolata</taxon>
        <taxon>Ciliophora</taxon>
        <taxon>Intramacronucleata</taxon>
        <taxon>Oligohymenophorea</taxon>
        <taxon>Peniculida</taxon>
        <taxon>Parameciidae</taxon>
        <taxon>Paramecium</taxon>
    </lineage>
</organism>
<gene>
    <name evidence="1" type="ORF">PSON_ATCC_30995.1.T0670012</name>
</gene>
<dbReference type="PANTHER" id="PTHR20905:SF1">
    <property type="entry name" value="AT07410P-RELATED"/>
    <property type="match status" value="1"/>
</dbReference>
<reference evidence="1" key="1">
    <citation type="submission" date="2021-01" db="EMBL/GenBank/DDBJ databases">
        <authorList>
            <consortium name="Genoscope - CEA"/>
            <person name="William W."/>
        </authorList>
    </citation>
    <scope>NUCLEOTIDE SEQUENCE</scope>
</reference>
<dbReference type="Proteomes" id="UP000692954">
    <property type="component" value="Unassembled WGS sequence"/>
</dbReference>
<comment type="caution">
    <text evidence="1">The sequence shown here is derived from an EMBL/GenBank/DDBJ whole genome shotgun (WGS) entry which is preliminary data.</text>
</comment>
<keyword evidence="2" id="KW-1185">Reference proteome</keyword>
<accession>A0A8S1P2N5</accession>
<protein>
    <submittedName>
        <fullName evidence="1">Uncharacterized protein</fullName>
    </submittedName>
</protein>
<proteinExistence type="predicted"/>
<sequence length="221" mass="25667">MEISNINDLSNLIKEKEKVYTFRKLEQKDVKKIQQLMTKSFVYENQGFIILKVTEDDLNSELMFQFYDFMVQENLSYGAFHGDELVSACLTYDLSNNNNFNYQGPEPSKVMQEIQKFVDILLDKYADAKNIQKKEIAYLSHLATRADHFQQQLAVSCAYLSAEECRKLGFKQMITEAAHIGTQKSFSKIFKNFEKFKEIKELKGQPVDIVSLIGAFNTQQY</sequence>
<name>A0A8S1P2N5_9CILI</name>
<evidence type="ECO:0000313" key="1">
    <source>
        <dbReference type="EMBL" id="CAD8096674.1"/>
    </source>
</evidence>
<dbReference type="EMBL" id="CAJJDN010000067">
    <property type="protein sequence ID" value="CAD8096674.1"/>
    <property type="molecule type" value="Genomic_DNA"/>
</dbReference>
<dbReference type="AlphaFoldDB" id="A0A8S1P2N5"/>
<dbReference type="OrthoDB" id="294349at2759"/>
<evidence type="ECO:0000313" key="2">
    <source>
        <dbReference type="Proteomes" id="UP000692954"/>
    </source>
</evidence>